<dbReference type="AlphaFoldDB" id="A0A834TUQ1"/>
<dbReference type="CDD" id="cd00298">
    <property type="entry name" value="ACD_sHsps_p23-like"/>
    <property type="match status" value="1"/>
</dbReference>
<dbReference type="GO" id="GO:0003677">
    <property type="term" value="F:DNA binding"/>
    <property type="evidence" value="ECO:0007669"/>
    <property type="project" value="TreeGrafter"/>
</dbReference>
<evidence type="ECO:0000256" key="1">
    <source>
        <dbReference type="ARBA" id="ARBA00023015"/>
    </source>
</evidence>
<name>A0A834TUQ1_9FABA</name>
<evidence type="ECO:0000256" key="3">
    <source>
        <dbReference type="ARBA" id="ARBA00023242"/>
    </source>
</evidence>
<comment type="similarity">
    <text evidence="4">Belongs to the small heat shock protein (HSP20) family.</text>
</comment>
<protein>
    <submittedName>
        <fullName evidence="6">AT-rich interactive domain-containing protein 3</fullName>
    </submittedName>
</protein>
<dbReference type="InterPro" id="IPR002068">
    <property type="entry name" value="A-crystallin/Hsp20_dom"/>
</dbReference>
<dbReference type="InterPro" id="IPR045147">
    <property type="entry name" value="ARI3A/B/C"/>
</dbReference>
<dbReference type="PANTHER" id="PTHR15348">
    <property type="entry name" value="AT-RICH INTERACTIVE DOMAIN-CONTAINING PROTEIN ARID DOMAIN- CONTAINING PROTEIN DEAD RINGER PROTEIN B-CELL REGULATOR OF IGH TRANSCRIPTION BRIGHT"/>
    <property type="match status" value="1"/>
</dbReference>
<dbReference type="GO" id="GO:0005634">
    <property type="term" value="C:nucleus"/>
    <property type="evidence" value="ECO:0007669"/>
    <property type="project" value="TreeGrafter"/>
</dbReference>
<evidence type="ECO:0000256" key="2">
    <source>
        <dbReference type="ARBA" id="ARBA00023163"/>
    </source>
</evidence>
<feature type="domain" description="SHSP" evidence="5">
    <location>
        <begin position="1"/>
        <end position="71"/>
    </location>
</feature>
<keyword evidence="2" id="KW-0804">Transcription</keyword>
<keyword evidence="7" id="KW-1185">Reference proteome</keyword>
<accession>A0A834TUQ1</accession>
<dbReference type="PANTHER" id="PTHR15348:SF0">
    <property type="entry name" value="PROTEIN DEAD RINGER"/>
    <property type="match status" value="1"/>
</dbReference>
<comment type="caution">
    <text evidence="6">The sequence shown here is derived from an EMBL/GenBank/DDBJ whole genome shotgun (WGS) entry which is preliminary data.</text>
</comment>
<evidence type="ECO:0000259" key="5">
    <source>
        <dbReference type="PROSITE" id="PS01031"/>
    </source>
</evidence>
<evidence type="ECO:0000313" key="7">
    <source>
        <dbReference type="Proteomes" id="UP000634136"/>
    </source>
</evidence>
<dbReference type="OrthoDB" id="338531at2759"/>
<reference evidence="6" key="1">
    <citation type="submission" date="2020-09" db="EMBL/GenBank/DDBJ databases">
        <title>Genome-Enabled Discovery of Anthraquinone Biosynthesis in Senna tora.</title>
        <authorList>
            <person name="Kang S.-H."/>
            <person name="Pandey R.P."/>
            <person name="Lee C.-M."/>
            <person name="Sim J.-S."/>
            <person name="Jeong J.-T."/>
            <person name="Choi B.-S."/>
            <person name="Jung M."/>
            <person name="Ginzburg D."/>
            <person name="Zhao K."/>
            <person name="Won S.Y."/>
            <person name="Oh T.-J."/>
            <person name="Yu Y."/>
            <person name="Kim N.-H."/>
            <person name="Lee O.R."/>
            <person name="Lee T.-H."/>
            <person name="Bashyal P."/>
            <person name="Kim T.-S."/>
            <person name="Lee W.-H."/>
            <person name="Kawkins C."/>
            <person name="Kim C.-K."/>
            <person name="Kim J.S."/>
            <person name="Ahn B.O."/>
            <person name="Rhee S.Y."/>
            <person name="Sohng J.K."/>
        </authorList>
    </citation>
    <scope>NUCLEOTIDE SEQUENCE</scope>
    <source>
        <tissue evidence="6">Leaf</tissue>
    </source>
</reference>
<evidence type="ECO:0000256" key="4">
    <source>
        <dbReference type="PROSITE-ProRule" id="PRU00285"/>
    </source>
</evidence>
<sequence>MASCDSKVCVQSDPTGRLVISGDHEDPDNPWGVTPFKKVVSLPSRIDSHQTSAVVTLRGQLFVRVPFEQSK</sequence>
<dbReference type="PROSITE" id="PS01031">
    <property type="entry name" value="SHSP"/>
    <property type="match status" value="1"/>
</dbReference>
<dbReference type="EMBL" id="JAAIUW010000006">
    <property type="protein sequence ID" value="KAF7827126.1"/>
    <property type="molecule type" value="Genomic_DNA"/>
</dbReference>
<proteinExistence type="inferred from homology"/>
<dbReference type="GO" id="GO:0006357">
    <property type="term" value="P:regulation of transcription by RNA polymerase II"/>
    <property type="evidence" value="ECO:0007669"/>
    <property type="project" value="InterPro"/>
</dbReference>
<keyword evidence="3" id="KW-0539">Nucleus</keyword>
<organism evidence="6 7">
    <name type="scientific">Senna tora</name>
    <dbReference type="NCBI Taxonomy" id="362788"/>
    <lineage>
        <taxon>Eukaryota</taxon>
        <taxon>Viridiplantae</taxon>
        <taxon>Streptophyta</taxon>
        <taxon>Embryophyta</taxon>
        <taxon>Tracheophyta</taxon>
        <taxon>Spermatophyta</taxon>
        <taxon>Magnoliopsida</taxon>
        <taxon>eudicotyledons</taxon>
        <taxon>Gunneridae</taxon>
        <taxon>Pentapetalae</taxon>
        <taxon>rosids</taxon>
        <taxon>fabids</taxon>
        <taxon>Fabales</taxon>
        <taxon>Fabaceae</taxon>
        <taxon>Caesalpinioideae</taxon>
        <taxon>Cassia clade</taxon>
        <taxon>Senna</taxon>
    </lineage>
</organism>
<gene>
    <name evidence="6" type="ORF">G2W53_018290</name>
</gene>
<keyword evidence="1" id="KW-0805">Transcription regulation</keyword>
<evidence type="ECO:0000313" key="6">
    <source>
        <dbReference type="EMBL" id="KAF7827126.1"/>
    </source>
</evidence>
<dbReference type="Proteomes" id="UP000634136">
    <property type="component" value="Unassembled WGS sequence"/>
</dbReference>